<dbReference type="Pfam" id="PF00440">
    <property type="entry name" value="TetR_N"/>
    <property type="match status" value="1"/>
</dbReference>
<dbReference type="InterPro" id="IPR009057">
    <property type="entry name" value="Homeodomain-like_sf"/>
</dbReference>
<dbReference type="FunFam" id="1.10.10.60:FF:000141">
    <property type="entry name" value="TetR family transcriptional regulator"/>
    <property type="match status" value="1"/>
</dbReference>
<comment type="caution">
    <text evidence="6">The sequence shown here is derived from an EMBL/GenBank/DDBJ whole genome shotgun (WGS) entry which is preliminary data.</text>
</comment>
<evidence type="ECO:0000259" key="5">
    <source>
        <dbReference type="PROSITE" id="PS50977"/>
    </source>
</evidence>
<evidence type="ECO:0000313" key="7">
    <source>
        <dbReference type="Proteomes" id="UP000250744"/>
    </source>
</evidence>
<evidence type="ECO:0000313" key="6">
    <source>
        <dbReference type="EMBL" id="RAU19796.1"/>
    </source>
</evidence>
<evidence type="ECO:0000256" key="3">
    <source>
        <dbReference type="ARBA" id="ARBA00023163"/>
    </source>
</evidence>
<keyword evidence="7" id="KW-1185">Reference proteome</keyword>
<keyword evidence="1" id="KW-0805">Transcription regulation</keyword>
<dbReference type="InterPro" id="IPR001647">
    <property type="entry name" value="HTH_TetR"/>
</dbReference>
<sequence length="160" mass="17696">MAQNSKKDQIAQAALSLFLEHGIKGTSVDMVVKASGVSKPTVYNHFQDKSYLLAYVIECWLQAQPSPTFQASTEKALIQEMDTHWLSAEACRLYGLCLGEGERAPSAVAVFIEGYDQPWRAALEEQGRKLNLSTDWLQACASHRLLQRLLARSSAASEAH</sequence>
<dbReference type="Gene3D" id="1.10.357.10">
    <property type="entry name" value="Tetracycline Repressor, domain 2"/>
    <property type="match status" value="1"/>
</dbReference>
<dbReference type="PANTHER" id="PTHR30055">
    <property type="entry name" value="HTH-TYPE TRANSCRIPTIONAL REGULATOR RUTR"/>
    <property type="match status" value="1"/>
</dbReference>
<keyword evidence="3" id="KW-0804">Transcription</keyword>
<keyword evidence="2 4" id="KW-0238">DNA-binding</keyword>
<dbReference type="AlphaFoldDB" id="A0A364NRT4"/>
<protein>
    <submittedName>
        <fullName evidence="6">TetR/AcrR family transcriptional regulator</fullName>
    </submittedName>
</protein>
<dbReference type="GO" id="GO:0003700">
    <property type="term" value="F:DNA-binding transcription factor activity"/>
    <property type="evidence" value="ECO:0007669"/>
    <property type="project" value="TreeGrafter"/>
</dbReference>
<dbReference type="EMBL" id="QKRX01000001">
    <property type="protein sequence ID" value="RAU19796.1"/>
    <property type="molecule type" value="Genomic_DNA"/>
</dbReference>
<reference evidence="6 7" key="1">
    <citation type="submission" date="2018-06" db="EMBL/GenBank/DDBJ databases">
        <title>Nitrincola tibetense sp. nov., isolated from Lake XuguoCo on Tibetan Plateau.</title>
        <authorList>
            <person name="Xing P."/>
        </authorList>
    </citation>
    <scope>NUCLEOTIDE SEQUENCE [LARGE SCALE GENOMIC DNA]</scope>
    <source>
        <strain evidence="7">xg18</strain>
    </source>
</reference>
<gene>
    <name evidence="6" type="ORF">DN062_01565</name>
</gene>
<dbReference type="InterPro" id="IPR023772">
    <property type="entry name" value="DNA-bd_HTH_TetR-type_CS"/>
</dbReference>
<dbReference type="InterPro" id="IPR050109">
    <property type="entry name" value="HTH-type_TetR-like_transc_reg"/>
</dbReference>
<dbReference type="RefSeq" id="WP_112156898.1">
    <property type="nucleotide sequence ID" value="NZ_QKRX01000001.1"/>
</dbReference>
<dbReference type="PROSITE" id="PS50977">
    <property type="entry name" value="HTH_TETR_2"/>
    <property type="match status" value="1"/>
</dbReference>
<evidence type="ECO:0000256" key="2">
    <source>
        <dbReference type="ARBA" id="ARBA00023125"/>
    </source>
</evidence>
<evidence type="ECO:0000256" key="4">
    <source>
        <dbReference type="PROSITE-ProRule" id="PRU00335"/>
    </source>
</evidence>
<feature type="domain" description="HTH tetR-type" evidence="5">
    <location>
        <begin position="4"/>
        <end position="64"/>
    </location>
</feature>
<dbReference type="SUPFAM" id="SSF46689">
    <property type="entry name" value="Homeodomain-like"/>
    <property type="match status" value="1"/>
</dbReference>
<dbReference type="PANTHER" id="PTHR30055:SF146">
    <property type="entry name" value="HTH-TYPE TRANSCRIPTIONAL DUAL REGULATOR CECR"/>
    <property type="match status" value="1"/>
</dbReference>
<feature type="DNA-binding region" description="H-T-H motif" evidence="4">
    <location>
        <begin position="27"/>
        <end position="46"/>
    </location>
</feature>
<accession>A0A364NRT4</accession>
<dbReference type="PROSITE" id="PS01081">
    <property type="entry name" value="HTH_TETR_1"/>
    <property type="match status" value="1"/>
</dbReference>
<dbReference type="GO" id="GO:0000976">
    <property type="term" value="F:transcription cis-regulatory region binding"/>
    <property type="evidence" value="ECO:0007669"/>
    <property type="project" value="TreeGrafter"/>
</dbReference>
<evidence type="ECO:0000256" key="1">
    <source>
        <dbReference type="ARBA" id="ARBA00023015"/>
    </source>
</evidence>
<name>A0A364NRT4_9GAMM</name>
<dbReference type="PRINTS" id="PR00455">
    <property type="entry name" value="HTHTETR"/>
</dbReference>
<proteinExistence type="predicted"/>
<organism evidence="6 7">
    <name type="scientific">Nitrincola tibetensis</name>
    <dbReference type="NCBI Taxonomy" id="2219697"/>
    <lineage>
        <taxon>Bacteria</taxon>
        <taxon>Pseudomonadati</taxon>
        <taxon>Pseudomonadota</taxon>
        <taxon>Gammaproteobacteria</taxon>
        <taxon>Oceanospirillales</taxon>
        <taxon>Oceanospirillaceae</taxon>
        <taxon>Nitrincola</taxon>
    </lineage>
</organism>
<dbReference type="Proteomes" id="UP000250744">
    <property type="component" value="Unassembled WGS sequence"/>
</dbReference>
<dbReference type="OrthoDB" id="8535430at2"/>